<accession>A0A8H3TQ12</accession>
<dbReference type="SUPFAM" id="SSF51445">
    <property type="entry name" value="(Trans)glycosidases"/>
    <property type="match status" value="1"/>
</dbReference>
<sequence length="548" mass="61382">MMKTTSIAAFATLMAATPSLASNLVWYTEPGSNSPAFSTGEKVRGVNLGNWFILENWMEPSLFGTSGLPGYDNETQVMDEWSFCSILGKTRCAEVLEEHWNTWITEDDFKRMADYGLNTVRIPIPYWVYNVTEDEPYITQKQIPYLQKALNWSSLYGMDVMMDLHAVPGSQSSYQVHTGYYAQESFHTDPANIDRALDALAKFVDEFTQDKYDGVVKAWELVNEPWIEAYQANNIPWDFLADFMDRAYKTVREHENVIPGNNISMVVVHDAFQPLENWKYWFHESRGADWVNYGLDRHSYFAWPPYSEYQNYDRIVSACSMKNSLAAAQEWIPTFIGEQSLGVGTFCVNYKDCFNSTSQDLMADVISGSTDADYNNFYRALWESQYHAYNHGAGFIFWNWKAISPVWSYEQSVTQNWIPVDLTDTLWQYDPDQDYCLQNYNWSNVPAYPTTAAPIAQGTSLPIGKALAVNGTNSAAASATSTGEVIAQASSSMTRANSPTGTMAGTSSVYPLSTSASTPTPTGGASTLRDTGLLFGLVALVGTVAWSL</sequence>
<dbReference type="EMBL" id="BLZA01000009">
    <property type="protein sequence ID" value="GHJ84828.1"/>
    <property type="molecule type" value="Genomic_DNA"/>
</dbReference>
<dbReference type="PANTHER" id="PTHR31297:SF42">
    <property type="entry name" value="GLYCOSIDE HYDROLASE FAMILY 5 DOMAIN-CONTAINING PROTEIN"/>
    <property type="match status" value="1"/>
</dbReference>
<evidence type="ECO:0000256" key="1">
    <source>
        <dbReference type="ARBA" id="ARBA00005641"/>
    </source>
</evidence>
<keyword evidence="3 4" id="KW-0326">Glycosidase</keyword>
<comment type="similarity">
    <text evidence="1 4">Belongs to the glycosyl hydrolase 5 (cellulase A) family.</text>
</comment>
<organism evidence="8 9">
    <name type="scientific">Naganishia liquefaciens</name>
    <dbReference type="NCBI Taxonomy" id="104408"/>
    <lineage>
        <taxon>Eukaryota</taxon>
        <taxon>Fungi</taxon>
        <taxon>Dikarya</taxon>
        <taxon>Basidiomycota</taxon>
        <taxon>Agaricomycotina</taxon>
        <taxon>Tremellomycetes</taxon>
        <taxon>Filobasidiales</taxon>
        <taxon>Filobasidiaceae</taxon>
        <taxon>Naganishia</taxon>
    </lineage>
</organism>
<dbReference type="Proteomes" id="UP000620104">
    <property type="component" value="Unassembled WGS sequence"/>
</dbReference>
<feature type="domain" description="Glycoside hydrolase family 5" evidence="7">
    <location>
        <begin position="98"/>
        <end position="304"/>
    </location>
</feature>
<dbReference type="GO" id="GO:0009986">
    <property type="term" value="C:cell surface"/>
    <property type="evidence" value="ECO:0007669"/>
    <property type="project" value="TreeGrafter"/>
</dbReference>
<feature type="signal peptide" evidence="6">
    <location>
        <begin position="1"/>
        <end position="21"/>
    </location>
</feature>
<evidence type="ECO:0000256" key="5">
    <source>
        <dbReference type="SAM" id="MobiDB-lite"/>
    </source>
</evidence>
<dbReference type="PANTHER" id="PTHR31297">
    <property type="entry name" value="GLUCAN ENDO-1,6-BETA-GLUCOSIDASE B"/>
    <property type="match status" value="1"/>
</dbReference>
<dbReference type="InterPro" id="IPR001547">
    <property type="entry name" value="Glyco_hydro_5"/>
</dbReference>
<protein>
    <recommendedName>
        <fullName evidence="7">Glycoside hydrolase family 5 domain-containing protein</fullName>
    </recommendedName>
</protein>
<dbReference type="InterPro" id="IPR017853">
    <property type="entry name" value="GH"/>
</dbReference>
<dbReference type="Gene3D" id="3.20.20.80">
    <property type="entry name" value="Glycosidases"/>
    <property type="match status" value="1"/>
</dbReference>
<evidence type="ECO:0000256" key="4">
    <source>
        <dbReference type="RuleBase" id="RU361153"/>
    </source>
</evidence>
<evidence type="ECO:0000256" key="3">
    <source>
        <dbReference type="ARBA" id="ARBA00023295"/>
    </source>
</evidence>
<dbReference type="Pfam" id="PF00150">
    <property type="entry name" value="Cellulase"/>
    <property type="match status" value="1"/>
</dbReference>
<name>A0A8H3TQ12_9TREE</name>
<evidence type="ECO:0000259" key="7">
    <source>
        <dbReference type="Pfam" id="PF00150"/>
    </source>
</evidence>
<evidence type="ECO:0000256" key="2">
    <source>
        <dbReference type="ARBA" id="ARBA00022801"/>
    </source>
</evidence>
<keyword evidence="2 4" id="KW-0378">Hydrolase</keyword>
<evidence type="ECO:0000256" key="6">
    <source>
        <dbReference type="SAM" id="SignalP"/>
    </source>
</evidence>
<feature type="compositionally biased region" description="Polar residues" evidence="5">
    <location>
        <begin position="493"/>
        <end position="512"/>
    </location>
</feature>
<dbReference type="GO" id="GO:0008422">
    <property type="term" value="F:beta-glucosidase activity"/>
    <property type="evidence" value="ECO:0007669"/>
    <property type="project" value="TreeGrafter"/>
</dbReference>
<feature type="chain" id="PRO_5034133631" description="Glycoside hydrolase family 5 domain-containing protein" evidence="6">
    <location>
        <begin position="22"/>
        <end position="548"/>
    </location>
</feature>
<evidence type="ECO:0000313" key="9">
    <source>
        <dbReference type="Proteomes" id="UP000620104"/>
    </source>
</evidence>
<reference evidence="8" key="1">
    <citation type="submission" date="2020-07" db="EMBL/GenBank/DDBJ databases">
        <title>Draft Genome Sequence of a Deep-Sea Yeast, Naganishia (Cryptococcus) liquefaciens strain N6.</title>
        <authorList>
            <person name="Han Y.W."/>
            <person name="Kajitani R."/>
            <person name="Morimoto H."/>
            <person name="Parhat M."/>
            <person name="Tsubouchi H."/>
            <person name="Bakenova O."/>
            <person name="Ogata M."/>
            <person name="Argunhan B."/>
            <person name="Aoki R."/>
            <person name="Kajiwara S."/>
            <person name="Itoh T."/>
            <person name="Iwasaki H."/>
        </authorList>
    </citation>
    <scope>NUCLEOTIDE SEQUENCE</scope>
    <source>
        <strain evidence="8">N6</strain>
    </source>
</reference>
<dbReference type="OrthoDB" id="62120at2759"/>
<evidence type="ECO:0000313" key="8">
    <source>
        <dbReference type="EMBL" id="GHJ84828.1"/>
    </source>
</evidence>
<dbReference type="AlphaFoldDB" id="A0A8H3TQ12"/>
<comment type="caution">
    <text evidence="8">The sequence shown here is derived from an EMBL/GenBank/DDBJ whole genome shotgun (WGS) entry which is preliminary data.</text>
</comment>
<dbReference type="GO" id="GO:0005576">
    <property type="term" value="C:extracellular region"/>
    <property type="evidence" value="ECO:0007669"/>
    <property type="project" value="TreeGrafter"/>
</dbReference>
<proteinExistence type="inferred from homology"/>
<dbReference type="GO" id="GO:0009251">
    <property type="term" value="P:glucan catabolic process"/>
    <property type="evidence" value="ECO:0007669"/>
    <property type="project" value="TreeGrafter"/>
</dbReference>
<gene>
    <name evidence="8" type="ORF">NliqN6_1230</name>
</gene>
<feature type="compositionally biased region" description="Low complexity" evidence="5">
    <location>
        <begin position="513"/>
        <end position="525"/>
    </location>
</feature>
<feature type="region of interest" description="Disordered" evidence="5">
    <location>
        <begin position="493"/>
        <end position="525"/>
    </location>
</feature>
<dbReference type="InterPro" id="IPR050386">
    <property type="entry name" value="Glycosyl_hydrolase_5"/>
</dbReference>
<keyword evidence="9" id="KW-1185">Reference proteome</keyword>
<keyword evidence="6" id="KW-0732">Signal</keyword>